<accession>A0ABZ0RXR8</accession>
<reference evidence="1 2" key="1">
    <citation type="submission" date="2023-09" db="EMBL/GenBank/DDBJ databases">
        <authorList>
            <person name="Page C.A."/>
            <person name="Perez-Diaz I.M."/>
        </authorList>
    </citation>
    <scope>NUCLEOTIDE SEQUENCE [LARGE SCALE GENOMIC DNA]</scope>
    <source>
        <strain evidence="1 2">Ll15</strain>
    </source>
</reference>
<gene>
    <name evidence="1" type="ORF">R6U77_00915</name>
</gene>
<organism evidence="1 2">
    <name type="scientific">Lysinibacillus louembei</name>
    <dbReference type="NCBI Taxonomy" id="1470088"/>
    <lineage>
        <taxon>Bacteria</taxon>
        <taxon>Bacillati</taxon>
        <taxon>Bacillota</taxon>
        <taxon>Bacilli</taxon>
        <taxon>Bacillales</taxon>
        <taxon>Bacillaceae</taxon>
        <taxon>Lysinibacillus</taxon>
    </lineage>
</organism>
<evidence type="ECO:0008006" key="3">
    <source>
        <dbReference type="Google" id="ProtNLM"/>
    </source>
</evidence>
<evidence type="ECO:0000313" key="1">
    <source>
        <dbReference type="EMBL" id="WPK12280.1"/>
    </source>
</evidence>
<dbReference type="EMBL" id="CP137624">
    <property type="protein sequence ID" value="WPK12280.1"/>
    <property type="molecule type" value="Genomic_DNA"/>
</dbReference>
<keyword evidence="2" id="KW-1185">Reference proteome</keyword>
<name>A0ABZ0RXR8_9BACI</name>
<protein>
    <recommendedName>
        <fullName evidence="3">GapA-binding peptide SR1P</fullName>
    </recommendedName>
</protein>
<dbReference type="RefSeq" id="WP_319837059.1">
    <property type="nucleotide sequence ID" value="NZ_CP137624.1"/>
</dbReference>
<sequence>MECYEVQNMMRTGFPDGKYPVEETCENCGDGVDKHIEFDDVKFCNVKCLGEYMVEQGYANVSK</sequence>
<proteinExistence type="predicted"/>
<evidence type="ECO:0000313" key="2">
    <source>
        <dbReference type="Proteomes" id="UP001322664"/>
    </source>
</evidence>
<dbReference type="Proteomes" id="UP001322664">
    <property type="component" value="Chromosome"/>
</dbReference>